<evidence type="ECO:0000313" key="2">
    <source>
        <dbReference type="Proteomes" id="UP001501624"/>
    </source>
</evidence>
<gene>
    <name evidence="1" type="ORF">GCM10022380_34980</name>
</gene>
<organism evidence="1 2">
    <name type="scientific">Amycolatopsis tucumanensis</name>
    <dbReference type="NCBI Taxonomy" id="401106"/>
    <lineage>
        <taxon>Bacteria</taxon>
        <taxon>Bacillati</taxon>
        <taxon>Actinomycetota</taxon>
        <taxon>Actinomycetes</taxon>
        <taxon>Pseudonocardiales</taxon>
        <taxon>Pseudonocardiaceae</taxon>
        <taxon>Amycolatopsis</taxon>
    </lineage>
</organism>
<accession>A0ABP7IB11</accession>
<sequence length="39" mass="4245">MGGRLDGSDLMLSREIGAPVEEVLADVTDPERTARWFGP</sequence>
<dbReference type="Gene3D" id="3.30.530.20">
    <property type="match status" value="1"/>
</dbReference>
<evidence type="ECO:0000313" key="1">
    <source>
        <dbReference type="EMBL" id="GAA3813975.1"/>
    </source>
</evidence>
<reference evidence="2" key="1">
    <citation type="journal article" date="2019" name="Int. J. Syst. Evol. Microbiol.">
        <title>The Global Catalogue of Microorganisms (GCM) 10K type strain sequencing project: providing services to taxonomists for standard genome sequencing and annotation.</title>
        <authorList>
            <consortium name="The Broad Institute Genomics Platform"/>
            <consortium name="The Broad Institute Genome Sequencing Center for Infectious Disease"/>
            <person name="Wu L."/>
            <person name="Ma J."/>
        </authorList>
    </citation>
    <scope>NUCLEOTIDE SEQUENCE [LARGE SCALE GENOMIC DNA]</scope>
    <source>
        <strain evidence="2">JCM 17017</strain>
    </source>
</reference>
<dbReference type="Proteomes" id="UP001501624">
    <property type="component" value="Unassembled WGS sequence"/>
</dbReference>
<proteinExistence type="predicted"/>
<dbReference type="SUPFAM" id="SSF55961">
    <property type="entry name" value="Bet v1-like"/>
    <property type="match status" value="1"/>
</dbReference>
<name>A0ABP7IB11_9PSEU</name>
<comment type="caution">
    <text evidence="1">The sequence shown here is derived from an EMBL/GenBank/DDBJ whole genome shotgun (WGS) entry which is preliminary data.</text>
</comment>
<protein>
    <submittedName>
        <fullName evidence="1">Uncharacterized protein</fullName>
    </submittedName>
</protein>
<dbReference type="EMBL" id="BAABCM010000004">
    <property type="protein sequence ID" value="GAA3813975.1"/>
    <property type="molecule type" value="Genomic_DNA"/>
</dbReference>
<keyword evidence="2" id="KW-1185">Reference proteome</keyword>
<dbReference type="InterPro" id="IPR023393">
    <property type="entry name" value="START-like_dom_sf"/>
</dbReference>